<keyword evidence="2" id="KW-1185">Reference proteome</keyword>
<dbReference type="EMBL" id="UZAM01015932">
    <property type="protein sequence ID" value="VDP41156.1"/>
    <property type="molecule type" value="Genomic_DNA"/>
</dbReference>
<dbReference type="Proteomes" id="UP000270296">
    <property type="component" value="Unassembled WGS sequence"/>
</dbReference>
<reference evidence="1 2" key="2">
    <citation type="submission" date="2018-11" db="EMBL/GenBank/DDBJ databases">
        <authorList>
            <consortium name="Pathogen Informatics"/>
        </authorList>
    </citation>
    <scope>NUCLEOTIDE SEQUENCE [LARGE SCALE GENOMIC DNA]</scope>
</reference>
<evidence type="ECO:0000313" key="2">
    <source>
        <dbReference type="Proteomes" id="UP000270296"/>
    </source>
</evidence>
<accession>A0A183J6S2</accession>
<proteinExistence type="predicted"/>
<dbReference type="WBParaSite" id="SBAD_0001195601-mRNA-1">
    <property type="protein sequence ID" value="SBAD_0001195601-mRNA-1"/>
    <property type="gene ID" value="SBAD_0001195601"/>
</dbReference>
<name>A0A183J6S2_9BILA</name>
<protein>
    <submittedName>
        <fullName evidence="1 3">Uncharacterized protein</fullName>
    </submittedName>
</protein>
<reference evidence="3" key="1">
    <citation type="submission" date="2016-06" db="UniProtKB">
        <authorList>
            <consortium name="WormBaseParasite"/>
        </authorList>
    </citation>
    <scope>IDENTIFICATION</scope>
</reference>
<evidence type="ECO:0000313" key="1">
    <source>
        <dbReference type="EMBL" id="VDP41156.1"/>
    </source>
</evidence>
<evidence type="ECO:0000313" key="3">
    <source>
        <dbReference type="WBParaSite" id="SBAD_0001195601-mRNA-1"/>
    </source>
</evidence>
<dbReference type="AlphaFoldDB" id="A0A183J6S2"/>
<organism evidence="3">
    <name type="scientific">Soboliphyme baturini</name>
    <dbReference type="NCBI Taxonomy" id="241478"/>
    <lineage>
        <taxon>Eukaryota</taxon>
        <taxon>Metazoa</taxon>
        <taxon>Ecdysozoa</taxon>
        <taxon>Nematoda</taxon>
        <taxon>Enoplea</taxon>
        <taxon>Dorylaimia</taxon>
        <taxon>Dioctophymatida</taxon>
        <taxon>Dioctophymatoidea</taxon>
        <taxon>Soboliphymatidae</taxon>
        <taxon>Soboliphyme</taxon>
    </lineage>
</organism>
<sequence length="105" mass="11538">MSSTTIGTDVEATDLAALAFNAATIDGNYSIGYECRLLAMELELTADVDDQLVSRETAVRSTDQTSKRSFCVFERRTALVSVLKLFELVSIFALNNKLRYSSLSS</sequence>
<gene>
    <name evidence="1" type="ORF">SBAD_LOCUS11570</name>
</gene>